<dbReference type="PANTHER" id="PTHR30137">
    <property type="entry name" value="LUCIFERASE-LIKE MONOOXYGENASE"/>
    <property type="match status" value="1"/>
</dbReference>
<dbReference type="SUPFAM" id="SSF51679">
    <property type="entry name" value="Bacterial luciferase-like"/>
    <property type="match status" value="1"/>
</dbReference>
<dbReference type="EC" id="1.-.-.-" evidence="4"/>
<dbReference type="InterPro" id="IPR011251">
    <property type="entry name" value="Luciferase-like_dom"/>
</dbReference>
<keyword evidence="5" id="KW-1185">Reference proteome</keyword>
<keyword evidence="1 4" id="KW-0560">Oxidoreductase</keyword>
<dbReference type="InterPro" id="IPR036661">
    <property type="entry name" value="Luciferase-like_sf"/>
</dbReference>
<dbReference type="InterPro" id="IPR050766">
    <property type="entry name" value="Bact_Lucif_Oxidored"/>
</dbReference>
<evidence type="ECO:0000256" key="2">
    <source>
        <dbReference type="ARBA" id="ARBA00023033"/>
    </source>
</evidence>
<keyword evidence="2" id="KW-0503">Monooxygenase</keyword>
<organism evidence="4 5">
    <name type="scientific">Hyalangium rubrum</name>
    <dbReference type="NCBI Taxonomy" id="3103134"/>
    <lineage>
        <taxon>Bacteria</taxon>
        <taxon>Pseudomonadati</taxon>
        <taxon>Myxococcota</taxon>
        <taxon>Myxococcia</taxon>
        <taxon>Myxococcales</taxon>
        <taxon>Cystobacterineae</taxon>
        <taxon>Archangiaceae</taxon>
        <taxon>Hyalangium</taxon>
    </lineage>
</organism>
<dbReference type="GO" id="GO:0016491">
    <property type="term" value="F:oxidoreductase activity"/>
    <property type="evidence" value="ECO:0007669"/>
    <property type="project" value="UniProtKB-KW"/>
</dbReference>
<feature type="domain" description="Luciferase-like" evidence="3">
    <location>
        <begin position="26"/>
        <end position="361"/>
    </location>
</feature>
<evidence type="ECO:0000259" key="3">
    <source>
        <dbReference type="Pfam" id="PF00296"/>
    </source>
</evidence>
<gene>
    <name evidence="4" type="ORF">SYV04_32060</name>
</gene>
<dbReference type="Proteomes" id="UP001291309">
    <property type="component" value="Unassembled WGS sequence"/>
</dbReference>
<dbReference type="RefSeq" id="WP_321549777.1">
    <property type="nucleotide sequence ID" value="NZ_JAXIVS010000013.1"/>
</dbReference>
<comment type="caution">
    <text evidence="4">The sequence shown here is derived from an EMBL/GenBank/DDBJ whole genome shotgun (WGS) entry which is preliminary data.</text>
</comment>
<name>A0ABU5HD60_9BACT</name>
<proteinExistence type="predicted"/>
<sequence>MKIDIFCEMMKPKMFFGEGQEHALILETLEQARLADELGYGCWWQVEHHGAPHFSYSSAPEMMLTAIARSTRRMRVGHSAVLAPIKVNHPMRIAERAAFLDHLSEGRLELGLARSTLPEWRVFNVEPDDVRRQLQQAFEMIPKMWTQERFSWSSPDFTLKDVAVVPKPFQKPHPPLWQAVGTPSGFEQAGRNGVGVLLTTVSTPIAAVEEMLEVYRREIKRCTPVGQTVNDQVALFTFVHCAETEREAIEHGAAAAAAWYINTAFTFFEAREHMMRTIDEMTAAAERDPTSPLAAYAKLTAEKASAPKSPTTALLDRLVAGEQVSNEEVYEILNADAAVIIGDVASCRKKMQRYKDIGIDRLMCFQQVGHLPHEHIMNSIRLVGEHLIPMFDPK</sequence>
<reference evidence="4 5" key="1">
    <citation type="submission" date="2023-12" db="EMBL/GenBank/DDBJ databases">
        <title>the genome sequence of Hyalangium sp. s54d21.</title>
        <authorList>
            <person name="Zhang X."/>
        </authorList>
    </citation>
    <scope>NUCLEOTIDE SEQUENCE [LARGE SCALE GENOMIC DNA]</scope>
    <source>
        <strain evidence="5">s54d21</strain>
    </source>
</reference>
<evidence type="ECO:0000256" key="1">
    <source>
        <dbReference type="ARBA" id="ARBA00023002"/>
    </source>
</evidence>
<dbReference type="EMBL" id="JAXIVS010000013">
    <property type="protein sequence ID" value="MDY7231067.1"/>
    <property type="molecule type" value="Genomic_DNA"/>
</dbReference>
<accession>A0ABU5HD60</accession>
<protein>
    <submittedName>
        <fullName evidence="4">LLM class flavin-dependent oxidoreductase</fullName>
        <ecNumber evidence="4">1.-.-.-</ecNumber>
    </submittedName>
</protein>
<dbReference type="Pfam" id="PF00296">
    <property type="entry name" value="Bac_luciferase"/>
    <property type="match status" value="1"/>
</dbReference>
<evidence type="ECO:0000313" key="5">
    <source>
        <dbReference type="Proteomes" id="UP001291309"/>
    </source>
</evidence>
<dbReference type="Gene3D" id="3.20.20.30">
    <property type="entry name" value="Luciferase-like domain"/>
    <property type="match status" value="2"/>
</dbReference>
<evidence type="ECO:0000313" key="4">
    <source>
        <dbReference type="EMBL" id="MDY7231067.1"/>
    </source>
</evidence>
<dbReference type="PANTHER" id="PTHR30137:SF8">
    <property type="entry name" value="BLR5498 PROTEIN"/>
    <property type="match status" value="1"/>
</dbReference>